<proteinExistence type="predicted"/>
<reference evidence="2" key="1">
    <citation type="submission" date="2014-09" db="EMBL/GenBank/DDBJ databases">
        <authorList>
            <person name="Magalhaes I.L.F."/>
            <person name="Oliveira U."/>
            <person name="Santos F.R."/>
            <person name="Vidigal T.H.D.A."/>
            <person name="Brescovit A.D."/>
            <person name="Santos A.J."/>
        </authorList>
    </citation>
    <scope>NUCLEOTIDE SEQUENCE</scope>
    <source>
        <tissue evidence="2">Shoot tissue taken approximately 20 cm above the soil surface</tissue>
    </source>
</reference>
<feature type="compositionally biased region" description="Polar residues" evidence="1">
    <location>
        <begin position="83"/>
        <end position="94"/>
    </location>
</feature>
<evidence type="ECO:0000313" key="2">
    <source>
        <dbReference type="EMBL" id="JAE00482.1"/>
    </source>
</evidence>
<reference evidence="2" key="2">
    <citation type="journal article" date="2015" name="Data Brief">
        <title>Shoot transcriptome of the giant reed, Arundo donax.</title>
        <authorList>
            <person name="Barrero R.A."/>
            <person name="Guerrero F.D."/>
            <person name="Moolhuijzen P."/>
            <person name="Goolsby J.A."/>
            <person name="Tidwell J."/>
            <person name="Bellgard S.E."/>
            <person name="Bellgard M.I."/>
        </authorList>
    </citation>
    <scope>NUCLEOTIDE SEQUENCE</scope>
    <source>
        <tissue evidence="2">Shoot tissue taken approximately 20 cm above the soil surface</tissue>
    </source>
</reference>
<dbReference type="AlphaFoldDB" id="A0A0A9EK55"/>
<feature type="region of interest" description="Disordered" evidence="1">
    <location>
        <begin position="26"/>
        <end position="94"/>
    </location>
</feature>
<organism evidence="2">
    <name type="scientific">Arundo donax</name>
    <name type="common">Giant reed</name>
    <name type="synonym">Donax arundinaceus</name>
    <dbReference type="NCBI Taxonomy" id="35708"/>
    <lineage>
        <taxon>Eukaryota</taxon>
        <taxon>Viridiplantae</taxon>
        <taxon>Streptophyta</taxon>
        <taxon>Embryophyta</taxon>
        <taxon>Tracheophyta</taxon>
        <taxon>Spermatophyta</taxon>
        <taxon>Magnoliopsida</taxon>
        <taxon>Liliopsida</taxon>
        <taxon>Poales</taxon>
        <taxon>Poaceae</taxon>
        <taxon>PACMAD clade</taxon>
        <taxon>Arundinoideae</taxon>
        <taxon>Arundineae</taxon>
        <taxon>Arundo</taxon>
    </lineage>
</organism>
<name>A0A0A9EK55_ARUDO</name>
<sequence length="94" mass="9833">MPQAQSRHTQGALCLSPNPCQCPPPAGFQARNHRRHPASAPQWHGCPQGSLHTRHRPSAAPRVGMPRSPPAPGGIPLIGWSCPGTQSLSSPAPG</sequence>
<accession>A0A0A9EK55</accession>
<evidence type="ECO:0000256" key="1">
    <source>
        <dbReference type="SAM" id="MobiDB-lite"/>
    </source>
</evidence>
<protein>
    <submittedName>
        <fullName evidence="2">Uncharacterized protein</fullName>
    </submittedName>
</protein>
<dbReference type="EMBL" id="GBRH01197414">
    <property type="protein sequence ID" value="JAE00482.1"/>
    <property type="molecule type" value="Transcribed_RNA"/>
</dbReference>